<keyword evidence="3" id="KW-1185">Reference proteome</keyword>
<keyword evidence="1" id="KW-0732">Signal</keyword>
<protein>
    <submittedName>
        <fullName evidence="2">Secreted protein</fullName>
    </submittedName>
</protein>
<accession>A9F1K0</accession>
<dbReference type="STRING" id="448385.sce1215"/>
<dbReference type="HOGENOM" id="CLU_1061304_0_0_7"/>
<dbReference type="KEGG" id="scl:sce1215"/>
<feature type="signal peptide" evidence="1">
    <location>
        <begin position="1"/>
        <end position="20"/>
    </location>
</feature>
<sequence>MVLRGSVSSLVLASVFTAGCAVEAVDPEITAEARQEIRGFSVSLSNVVETIGLELVPTDEADALVPDEFVLAGEGGPVTPIVVRTSHAGGISVNGGTPTPGSVVQIGLAVAPPDGTGDVNSYTLWYYTDHALLAYKLLQAGFLAQYVPSLEYDLALSGGVGDLHVRVPFPGFPRLVVDGTVAAPSGPSAPFVANWWVSTWRGPVKQSTAIPDLFFGGADATLETRAQSPLGALIGGSTAEFSVLDSYNEFSTADVTVGLSPF</sequence>
<reference evidence="2 3" key="1">
    <citation type="journal article" date="2007" name="Nat. Biotechnol.">
        <title>Complete genome sequence of the myxobacterium Sorangium cellulosum.</title>
        <authorList>
            <person name="Schneiker S."/>
            <person name="Perlova O."/>
            <person name="Kaiser O."/>
            <person name="Gerth K."/>
            <person name="Alici A."/>
            <person name="Altmeyer M.O."/>
            <person name="Bartels D."/>
            <person name="Bekel T."/>
            <person name="Beyer S."/>
            <person name="Bode E."/>
            <person name="Bode H.B."/>
            <person name="Bolten C.J."/>
            <person name="Choudhuri J.V."/>
            <person name="Doss S."/>
            <person name="Elnakady Y.A."/>
            <person name="Frank B."/>
            <person name="Gaigalat L."/>
            <person name="Goesmann A."/>
            <person name="Groeger C."/>
            <person name="Gross F."/>
            <person name="Jelsbak L."/>
            <person name="Jelsbak L."/>
            <person name="Kalinowski J."/>
            <person name="Kegler C."/>
            <person name="Knauber T."/>
            <person name="Konietzny S."/>
            <person name="Kopp M."/>
            <person name="Krause L."/>
            <person name="Krug D."/>
            <person name="Linke B."/>
            <person name="Mahmud T."/>
            <person name="Martinez-Arias R."/>
            <person name="McHardy A.C."/>
            <person name="Merai M."/>
            <person name="Meyer F."/>
            <person name="Mormann S."/>
            <person name="Munoz-Dorado J."/>
            <person name="Perez J."/>
            <person name="Pradella S."/>
            <person name="Rachid S."/>
            <person name="Raddatz G."/>
            <person name="Rosenau F."/>
            <person name="Rueckert C."/>
            <person name="Sasse F."/>
            <person name="Scharfe M."/>
            <person name="Schuster S.C."/>
            <person name="Suen G."/>
            <person name="Treuner-Lange A."/>
            <person name="Velicer G.J."/>
            <person name="Vorholter F.-J."/>
            <person name="Weissman K.J."/>
            <person name="Welch R.D."/>
            <person name="Wenzel S.C."/>
            <person name="Whitworth D.E."/>
            <person name="Wilhelm S."/>
            <person name="Wittmann C."/>
            <person name="Bloecker H."/>
            <person name="Puehler A."/>
            <person name="Mueller R."/>
        </authorList>
    </citation>
    <scope>NUCLEOTIDE SEQUENCE [LARGE SCALE GENOMIC DNA]</scope>
    <source>
        <strain evidence="3">So ce56</strain>
    </source>
</reference>
<proteinExistence type="predicted"/>
<dbReference type="PROSITE" id="PS51257">
    <property type="entry name" value="PROKAR_LIPOPROTEIN"/>
    <property type="match status" value="1"/>
</dbReference>
<evidence type="ECO:0000313" key="2">
    <source>
        <dbReference type="EMBL" id="CAN91372.1"/>
    </source>
</evidence>
<evidence type="ECO:0000256" key="1">
    <source>
        <dbReference type="SAM" id="SignalP"/>
    </source>
</evidence>
<dbReference type="AlphaFoldDB" id="A9F1K0"/>
<name>A9F1K0_SORC5</name>
<organism evidence="2 3">
    <name type="scientific">Sorangium cellulosum (strain So ce56)</name>
    <name type="common">Polyangium cellulosum (strain So ce56)</name>
    <dbReference type="NCBI Taxonomy" id="448385"/>
    <lineage>
        <taxon>Bacteria</taxon>
        <taxon>Pseudomonadati</taxon>
        <taxon>Myxococcota</taxon>
        <taxon>Polyangia</taxon>
        <taxon>Polyangiales</taxon>
        <taxon>Polyangiaceae</taxon>
        <taxon>Sorangium</taxon>
    </lineage>
</organism>
<dbReference type="eggNOG" id="ENOG50338IB">
    <property type="taxonomic scope" value="Bacteria"/>
</dbReference>
<gene>
    <name evidence="2" type="ordered locus">sce1215</name>
</gene>
<evidence type="ECO:0000313" key="3">
    <source>
        <dbReference type="Proteomes" id="UP000002139"/>
    </source>
</evidence>
<feature type="chain" id="PRO_5002734833" evidence="1">
    <location>
        <begin position="21"/>
        <end position="262"/>
    </location>
</feature>
<dbReference type="Proteomes" id="UP000002139">
    <property type="component" value="Chromosome"/>
</dbReference>
<dbReference type="EMBL" id="AM746676">
    <property type="protein sequence ID" value="CAN91372.1"/>
    <property type="molecule type" value="Genomic_DNA"/>
</dbReference>